<proteinExistence type="inferred from homology"/>
<dbReference type="RefSeq" id="WP_055457089.1">
    <property type="nucleotide sequence ID" value="NZ_CYHE01000020.1"/>
</dbReference>
<feature type="transmembrane region" description="Helical" evidence="12">
    <location>
        <begin position="211"/>
        <end position="228"/>
    </location>
</feature>
<keyword evidence="5 12" id="KW-0812">Transmembrane</keyword>
<dbReference type="GO" id="GO:0015031">
    <property type="term" value="P:protein transport"/>
    <property type="evidence" value="ECO:0007669"/>
    <property type="project" value="UniProtKB-KW"/>
</dbReference>
<dbReference type="Gene3D" id="3.40.50.300">
    <property type="entry name" value="P-loop containing nucleotide triphosphate hydrolases"/>
    <property type="match status" value="1"/>
</dbReference>
<feature type="domain" description="ABC transporter" evidence="13">
    <location>
        <begin position="488"/>
        <end position="721"/>
    </location>
</feature>
<keyword evidence="6" id="KW-0547">Nucleotide-binding</keyword>
<reference evidence="17" key="1">
    <citation type="submission" date="2015-08" db="EMBL/GenBank/DDBJ databases">
        <authorList>
            <person name="Varghese N."/>
        </authorList>
    </citation>
    <scope>NUCLEOTIDE SEQUENCE [LARGE SCALE GENOMIC DNA]</scope>
    <source>
        <strain evidence="17">DSM 23407</strain>
    </source>
</reference>
<dbReference type="PROSITE" id="PS50893">
    <property type="entry name" value="ABC_TRANSPORTER_2"/>
    <property type="match status" value="1"/>
</dbReference>
<keyword evidence="4" id="KW-1003">Cell membrane</keyword>
<feature type="domain" description="Peptidase C39" evidence="15">
    <location>
        <begin position="22"/>
        <end position="141"/>
    </location>
</feature>
<dbReference type="Pfam" id="PF03412">
    <property type="entry name" value="Peptidase_C39"/>
    <property type="match status" value="1"/>
</dbReference>
<dbReference type="NCBIfam" id="TIGR03796">
    <property type="entry name" value="NHLM_micro_ABC1"/>
    <property type="match status" value="1"/>
</dbReference>
<evidence type="ECO:0000256" key="1">
    <source>
        <dbReference type="ARBA" id="ARBA00004651"/>
    </source>
</evidence>
<dbReference type="InterPro" id="IPR039421">
    <property type="entry name" value="Type_1_exporter"/>
</dbReference>
<evidence type="ECO:0000313" key="16">
    <source>
        <dbReference type="EMBL" id="CUB00681.1"/>
    </source>
</evidence>
<dbReference type="FunFam" id="3.40.50.300:FF:000299">
    <property type="entry name" value="ABC transporter ATP-binding protein/permease"/>
    <property type="match status" value="1"/>
</dbReference>
<feature type="transmembrane region" description="Helical" evidence="12">
    <location>
        <begin position="170"/>
        <end position="191"/>
    </location>
</feature>
<gene>
    <name evidence="16" type="ORF">Ga0061067_12032</name>
</gene>
<evidence type="ECO:0000256" key="12">
    <source>
        <dbReference type="SAM" id="Phobius"/>
    </source>
</evidence>
<dbReference type="GO" id="GO:0034040">
    <property type="term" value="F:ATPase-coupled lipid transmembrane transporter activity"/>
    <property type="evidence" value="ECO:0007669"/>
    <property type="project" value="TreeGrafter"/>
</dbReference>
<feature type="transmembrane region" description="Helical" evidence="12">
    <location>
        <begin position="391"/>
        <end position="415"/>
    </location>
</feature>
<dbReference type="Pfam" id="PF00664">
    <property type="entry name" value="ABC_membrane"/>
    <property type="match status" value="1"/>
</dbReference>
<evidence type="ECO:0000259" key="15">
    <source>
        <dbReference type="PROSITE" id="PS50990"/>
    </source>
</evidence>
<dbReference type="SUPFAM" id="SSF90123">
    <property type="entry name" value="ABC transporter transmembrane region"/>
    <property type="match status" value="1"/>
</dbReference>
<dbReference type="PROSITE" id="PS50990">
    <property type="entry name" value="PEPTIDASE_C39"/>
    <property type="match status" value="1"/>
</dbReference>
<dbReference type="InterPro" id="IPR027417">
    <property type="entry name" value="P-loop_NTPase"/>
</dbReference>
<keyword evidence="3" id="KW-0813">Transport</keyword>
<evidence type="ECO:0000256" key="6">
    <source>
        <dbReference type="ARBA" id="ARBA00022741"/>
    </source>
</evidence>
<dbReference type="AlphaFoldDB" id="A0A0K6IC53"/>
<dbReference type="Gene3D" id="1.20.1560.10">
    <property type="entry name" value="ABC transporter type 1, transmembrane domain"/>
    <property type="match status" value="1"/>
</dbReference>
<evidence type="ECO:0000256" key="11">
    <source>
        <dbReference type="ARBA" id="ARBA00043264"/>
    </source>
</evidence>
<dbReference type="SUPFAM" id="SSF52540">
    <property type="entry name" value="P-loop containing nucleoside triphosphate hydrolases"/>
    <property type="match status" value="1"/>
</dbReference>
<comment type="similarity">
    <text evidence="2">Belongs to the ABC transporter superfamily.</text>
</comment>
<comment type="subcellular location">
    <subcellularLocation>
        <location evidence="1">Cell membrane</location>
        <topology evidence="1">Multi-pass membrane protein</topology>
    </subcellularLocation>
</comment>
<dbReference type="CDD" id="cd18569">
    <property type="entry name" value="ABC_6TM_NHLM_bacteriocin"/>
    <property type="match status" value="1"/>
</dbReference>
<evidence type="ECO:0000256" key="4">
    <source>
        <dbReference type="ARBA" id="ARBA00022475"/>
    </source>
</evidence>
<feature type="transmembrane region" description="Helical" evidence="12">
    <location>
        <begin position="427"/>
        <end position="447"/>
    </location>
</feature>
<dbReference type="SMART" id="SM00382">
    <property type="entry name" value="AAA"/>
    <property type="match status" value="1"/>
</dbReference>
<sequence length="724" mass="78232">MSTDTPPKPAKRRRKATPSILQMEAVECGAASLAMILAHHGAWIPLEQLRVACGVSRDGSKASSLLKAARQYGFTAKGFRKEPEALTDLPWPAILHWNFNHYVVFEGMTETHAYINDPALGPRVITREELSEAFTGVVLTFEKTDAFRKTRKPEGLLSAFRARVSSSHGALWLIGLLSLALVIPGVVLPVFAKIFVDGILMQQQEHLTRPLLIALGLTALIKTGLTWLRSSLILRLRTKLTISGAGAFVWRVLHLPMSFFSQRSAGEIASRVEASERVAEVISADMANAVLNWGTLVFFAVVLVSYDPVLGALTIALSLPNLVVLRVVQERLKQSSIRLAVEHGKLGGTTVGLIYNIETIKASGLETSSFGRWAGIHARLLNAVQESGSRALITSLAPALLTGLVDVAILGAGAFRVMQGAMTLGDLVAFQLLAASFSAPLVSLVALSPKLANIRADLNRVDDAMRNQPDPLTQSPAGGASRLMSGALEVDAIRYGYNPLDEPLFERISLSARPGERIALVGRSGCGKSTLGRLICGLVAPWEGEIRLDGVPLSQMDQFQRAANIAYVDQDIFLFEGTVRENLTLWNPDVPDDAITRALEDAAVLDDIVSRPGELDAHVEEGGRNFSGGQRQRLELARALVGDPAILVLDEATAALDPQTEKAIDDNLRRRGCTCIIIAHRLSTVRDCSEIIVMERGEIVERGTHDSLMAANGAYADLIQTGAQ</sequence>
<dbReference type="InterPro" id="IPR003439">
    <property type="entry name" value="ABC_transporter-like_ATP-bd"/>
</dbReference>
<dbReference type="GO" id="GO:0008233">
    <property type="term" value="F:peptidase activity"/>
    <property type="evidence" value="ECO:0007669"/>
    <property type="project" value="InterPro"/>
</dbReference>
<dbReference type="PROSITE" id="PS00211">
    <property type="entry name" value="ABC_TRANSPORTER_1"/>
    <property type="match status" value="1"/>
</dbReference>
<dbReference type="PROSITE" id="PS50929">
    <property type="entry name" value="ABC_TM1F"/>
    <property type="match status" value="1"/>
</dbReference>
<keyword evidence="17" id="KW-1185">Reference proteome</keyword>
<dbReference type="InterPro" id="IPR036640">
    <property type="entry name" value="ABC1_TM_sf"/>
</dbReference>
<evidence type="ECO:0000256" key="3">
    <source>
        <dbReference type="ARBA" id="ARBA00022448"/>
    </source>
</evidence>
<dbReference type="InterPro" id="IPR017871">
    <property type="entry name" value="ABC_transporter-like_CS"/>
</dbReference>
<evidence type="ECO:0000256" key="9">
    <source>
        <dbReference type="ARBA" id="ARBA00022989"/>
    </source>
</evidence>
<keyword evidence="10 12" id="KW-0472">Membrane</keyword>
<protein>
    <submittedName>
        <fullName evidence="16">NHLM bacteriocin system ABC transporter, peptidase/ATP-binding protein</fullName>
    </submittedName>
</protein>
<dbReference type="Pfam" id="PF00005">
    <property type="entry name" value="ABC_tran"/>
    <property type="match status" value="1"/>
</dbReference>
<feature type="domain" description="ABC transmembrane type-1" evidence="14">
    <location>
        <begin position="172"/>
        <end position="453"/>
    </location>
</feature>
<evidence type="ECO:0000256" key="8">
    <source>
        <dbReference type="ARBA" id="ARBA00022927"/>
    </source>
</evidence>
<keyword evidence="11" id="KW-0080">Bacteriocin transport</keyword>
<dbReference type="GO" id="GO:0006508">
    <property type="term" value="P:proteolysis"/>
    <property type="evidence" value="ECO:0007669"/>
    <property type="project" value="InterPro"/>
</dbReference>
<evidence type="ECO:0000256" key="2">
    <source>
        <dbReference type="ARBA" id="ARBA00005417"/>
    </source>
</evidence>
<dbReference type="InterPro" id="IPR011527">
    <property type="entry name" value="ABC1_TM_dom"/>
</dbReference>
<evidence type="ECO:0000256" key="7">
    <source>
        <dbReference type="ARBA" id="ARBA00022840"/>
    </source>
</evidence>
<dbReference type="GO" id="GO:0043213">
    <property type="term" value="P:bacteriocin transport"/>
    <property type="evidence" value="ECO:0007669"/>
    <property type="project" value="UniProtKB-KW"/>
</dbReference>
<dbReference type="GO" id="GO:0005886">
    <property type="term" value="C:plasma membrane"/>
    <property type="evidence" value="ECO:0007669"/>
    <property type="project" value="UniProtKB-SubCell"/>
</dbReference>
<evidence type="ECO:0000313" key="17">
    <source>
        <dbReference type="Proteomes" id="UP000183900"/>
    </source>
</evidence>
<keyword evidence="9 12" id="KW-1133">Transmembrane helix</keyword>
<dbReference type="InterPro" id="IPR022514">
    <property type="entry name" value="NHPM_micro_ABC1"/>
</dbReference>
<evidence type="ECO:0000259" key="13">
    <source>
        <dbReference type="PROSITE" id="PS50893"/>
    </source>
</evidence>
<dbReference type="EMBL" id="CYHE01000020">
    <property type="protein sequence ID" value="CUB00681.1"/>
    <property type="molecule type" value="Genomic_DNA"/>
</dbReference>
<dbReference type="InterPro" id="IPR005074">
    <property type="entry name" value="Peptidase_C39"/>
</dbReference>
<dbReference type="GO" id="GO:0005524">
    <property type="term" value="F:ATP binding"/>
    <property type="evidence" value="ECO:0007669"/>
    <property type="project" value="UniProtKB-KW"/>
</dbReference>
<dbReference type="GO" id="GO:0016887">
    <property type="term" value="F:ATP hydrolysis activity"/>
    <property type="evidence" value="ECO:0007669"/>
    <property type="project" value="InterPro"/>
</dbReference>
<dbReference type="GO" id="GO:0140359">
    <property type="term" value="F:ABC-type transporter activity"/>
    <property type="evidence" value="ECO:0007669"/>
    <property type="project" value="InterPro"/>
</dbReference>
<name>A0A0K6IC53_9HYPH</name>
<evidence type="ECO:0000259" key="14">
    <source>
        <dbReference type="PROSITE" id="PS50929"/>
    </source>
</evidence>
<accession>A0A0K6IC53</accession>
<evidence type="ECO:0000256" key="5">
    <source>
        <dbReference type="ARBA" id="ARBA00022692"/>
    </source>
</evidence>
<dbReference type="OrthoDB" id="9808328at2"/>
<dbReference type="Proteomes" id="UP000183900">
    <property type="component" value="Unassembled WGS sequence"/>
</dbReference>
<keyword evidence="7 16" id="KW-0067">ATP-binding</keyword>
<dbReference type="InterPro" id="IPR003593">
    <property type="entry name" value="AAA+_ATPase"/>
</dbReference>
<keyword evidence="8" id="KW-0653">Protein transport</keyword>
<dbReference type="PANTHER" id="PTHR24221">
    <property type="entry name" value="ATP-BINDING CASSETTE SUB-FAMILY B"/>
    <property type="match status" value="1"/>
</dbReference>
<dbReference type="PANTHER" id="PTHR24221:SF654">
    <property type="entry name" value="ATP-BINDING CASSETTE SUB-FAMILY B MEMBER 6"/>
    <property type="match status" value="1"/>
</dbReference>
<dbReference type="Gene3D" id="3.90.70.10">
    <property type="entry name" value="Cysteine proteinases"/>
    <property type="match status" value="1"/>
</dbReference>
<organism evidence="16 17">
    <name type="scientific">Pannonibacter indicus</name>
    <dbReference type="NCBI Taxonomy" id="466044"/>
    <lineage>
        <taxon>Bacteria</taxon>
        <taxon>Pseudomonadati</taxon>
        <taxon>Pseudomonadota</taxon>
        <taxon>Alphaproteobacteria</taxon>
        <taxon>Hyphomicrobiales</taxon>
        <taxon>Stappiaceae</taxon>
        <taxon>Pannonibacter</taxon>
    </lineage>
</organism>
<evidence type="ECO:0000256" key="10">
    <source>
        <dbReference type="ARBA" id="ARBA00023136"/>
    </source>
</evidence>